<evidence type="ECO:0000313" key="1">
    <source>
        <dbReference type="EMBL" id="ABG51756.1"/>
    </source>
</evidence>
<gene>
    <name evidence="1" type="ordered locus">Tery_2555</name>
</gene>
<dbReference type="SUPFAM" id="SSF56024">
    <property type="entry name" value="Phospholipase D/nuclease"/>
    <property type="match status" value="1"/>
</dbReference>
<evidence type="ECO:0008006" key="2">
    <source>
        <dbReference type="Google" id="ProtNLM"/>
    </source>
</evidence>
<dbReference type="AlphaFoldDB" id="Q111R8"/>
<dbReference type="eggNOG" id="COG1502">
    <property type="taxonomic scope" value="Bacteria"/>
</dbReference>
<dbReference type="OrthoDB" id="436599at2"/>
<dbReference type="CDD" id="cd09133">
    <property type="entry name" value="PLDc_unchar5"/>
    <property type="match status" value="1"/>
</dbReference>
<dbReference type="STRING" id="203124.Tery_2555"/>
<organism evidence="1">
    <name type="scientific">Trichodesmium erythraeum (strain IMS101)</name>
    <dbReference type="NCBI Taxonomy" id="203124"/>
    <lineage>
        <taxon>Bacteria</taxon>
        <taxon>Bacillati</taxon>
        <taxon>Cyanobacteriota</taxon>
        <taxon>Cyanophyceae</taxon>
        <taxon>Oscillatoriophycideae</taxon>
        <taxon>Oscillatoriales</taxon>
        <taxon>Microcoleaceae</taxon>
        <taxon>Trichodesmium</taxon>
    </lineage>
</organism>
<dbReference type="Gene3D" id="3.30.870.10">
    <property type="entry name" value="Endonuclease Chain A"/>
    <property type="match status" value="1"/>
</dbReference>
<dbReference type="RefSeq" id="WP_011612118.1">
    <property type="nucleotide sequence ID" value="NC_008312.1"/>
</dbReference>
<accession>Q111R8</accession>
<proteinExistence type="predicted"/>
<dbReference type="EMBL" id="CP000393">
    <property type="protein sequence ID" value="ABG51756.1"/>
    <property type="molecule type" value="Genomic_DNA"/>
</dbReference>
<dbReference type="KEGG" id="ter:Tery_2555"/>
<reference evidence="1" key="1">
    <citation type="submission" date="2006-06" db="EMBL/GenBank/DDBJ databases">
        <title>Complete sequence of Trichodesmium erythraeum IMS101.</title>
        <authorList>
            <consortium name="US DOE Joint Genome Institute"/>
            <person name="Copeland A."/>
            <person name="Lucas S."/>
            <person name="Lapidus A."/>
            <person name="Barry K."/>
            <person name="Detter J.C."/>
            <person name="Glavina del Rio T."/>
            <person name="Hammon N."/>
            <person name="Israni S."/>
            <person name="Dalin E."/>
            <person name="Tice H."/>
            <person name="Pitluck S."/>
            <person name="Kiss H."/>
            <person name="Munk A.C."/>
            <person name="Brettin T."/>
            <person name="Bruce D."/>
            <person name="Han C."/>
            <person name="Tapia R."/>
            <person name="Gilna P."/>
            <person name="Schmutz J."/>
            <person name="Larimer F."/>
            <person name="Land M."/>
            <person name="Hauser L."/>
            <person name="Kyrpides N."/>
            <person name="Kim E."/>
            <person name="Richardson P."/>
        </authorList>
    </citation>
    <scope>NUCLEOTIDE SEQUENCE [LARGE SCALE GENOMIC DNA]</scope>
    <source>
        <strain evidence="1">IMS101</strain>
    </source>
</reference>
<name>Q111R8_TRIEI</name>
<sequence length="614" mass="70356">MFLQSSTKYISPELNNLADKIEKDSPGISVFAARQFCYKLYQTPVQIEIIKERDLNILEEFILRASIEFNPPPTEVELAQILKLDPIFIQNTTNTLQSLQTLTITPSDSRISITSEGKEFYTKGSLPQPPENKIIYAITNPLSEEINWQLSGLNSKSPELPNLADFITFENTTPEIANFTIEELKKEIIDSNLGIYLPESGKIIRDIFVNTDGEKSIWKAISILVIFDIIEEKLILQAREGNKILERVSNQLQEMIERGEILLNELCGLPPESIASQTESILDLKNQKVEERLQKIRQQGIEIIKQTREQGKKKLPKKSEFILLRDREIRPEFLSTLKAATQQILIYSPWVTEEVVDEEFIQLLQKLANNGVWILMGYGIAEKQEKETQAMSPKVEEKLLTIRTPEDLPAAQIFWLGNSHAKEVLVDRKVHLSGSHNWLSYRGDRGFRGETAYRVTNLDTVGSAYEYLQARFQFHAKNLWESAVSSRDINLAVQSVCIWGALGMAEMAFQELQYHNWIELFPMWLKVVIQGLRSKQILLDEQIFKQAISWLNIVDTSYQNIQDLRSGWQGVIGEIARQNSQAALNLLNEVAWAEFIRLEISLTDTPEKFIKTLN</sequence>
<dbReference type="HOGENOM" id="CLU_444759_0_0_3"/>
<protein>
    <recommendedName>
        <fullName evidence="2">PLD phosphodiesterase domain-containing protein</fullName>
    </recommendedName>
</protein>